<comment type="caution">
    <text evidence="2">The sequence shown here is derived from an EMBL/GenBank/DDBJ whole genome shotgun (WGS) entry which is preliminary data.</text>
</comment>
<evidence type="ECO:0000256" key="1">
    <source>
        <dbReference type="ARBA" id="ARBA00022729"/>
    </source>
</evidence>
<dbReference type="Pfam" id="PF12505">
    <property type="entry name" value="DUF3712"/>
    <property type="match status" value="1"/>
</dbReference>
<name>A0A917W3G2_9ACTN</name>
<dbReference type="Gene3D" id="2.60.40.1240">
    <property type="match status" value="1"/>
</dbReference>
<evidence type="ECO:0008006" key="4">
    <source>
        <dbReference type="Google" id="ProtNLM"/>
    </source>
</evidence>
<evidence type="ECO:0000313" key="2">
    <source>
        <dbReference type="EMBL" id="GGL59397.1"/>
    </source>
</evidence>
<reference evidence="2" key="2">
    <citation type="submission" date="2020-09" db="EMBL/GenBank/DDBJ databases">
        <authorList>
            <person name="Sun Q."/>
            <person name="Zhou Y."/>
        </authorList>
    </citation>
    <scope>NUCLEOTIDE SEQUENCE</scope>
    <source>
        <strain evidence="2">CGMCC 4.7306</strain>
    </source>
</reference>
<protein>
    <recommendedName>
        <fullName evidence="4">DUF4352 domain-containing protein</fullName>
    </recommendedName>
</protein>
<dbReference type="InterPro" id="IPR022185">
    <property type="entry name" value="DUF3712"/>
</dbReference>
<reference evidence="2" key="1">
    <citation type="journal article" date="2014" name="Int. J. Syst. Evol. Microbiol.">
        <title>Complete genome sequence of Corynebacterium casei LMG S-19264T (=DSM 44701T), isolated from a smear-ripened cheese.</title>
        <authorList>
            <consortium name="US DOE Joint Genome Institute (JGI-PGF)"/>
            <person name="Walter F."/>
            <person name="Albersmeier A."/>
            <person name="Kalinowski J."/>
            <person name="Ruckert C."/>
        </authorList>
    </citation>
    <scope>NUCLEOTIDE SEQUENCE</scope>
    <source>
        <strain evidence="2">CGMCC 4.7306</strain>
    </source>
</reference>
<dbReference type="Proteomes" id="UP000613840">
    <property type="component" value="Unassembled WGS sequence"/>
</dbReference>
<keyword evidence="3" id="KW-1185">Reference proteome</keyword>
<evidence type="ECO:0000313" key="3">
    <source>
        <dbReference type="Proteomes" id="UP000613840"/>
    </source>
</evidence>
<organism evidence="2 3">
    <name type="scientific">Microlunatus endophyticus</name>
    <dbReference type="NCBI Taxonomy" id="1716077"/>
    <lineage>
        <taxon>Bacteria</taxon>
        <taxon>Bacillati</taxon>
        <taxon>Actinomycetota</taxon>
        <taxon>Actinomycetes</taxon>
        <taxon>Propionibacteriales</taxon>
        <taxon>Propionibacteriaceae</taxon>
        <taxon>Microlunatus</taxon>
    </lineage>
</organism>
<dbReference type="EMBL" id="BMMZ01000003">
    <property type="protein sequence ID" value="GGL59397.1"/>
    <property type="molecule type" value="Genomic_DNA"/>
</dbReference>
<gene>
    <name evidence="2" type="ORF">GCM10011575_17440</name>
</gene>
<dbReference type="AlphaFoldDB" id="A0A917W3G2"/>
<accession>A0A917W3G2</accession>
<dbReference type="InterPro" id="IPR029050">
    <property type="entry name" value="Immunoprotect_excell_Ig-like"/>
</dbReference>
<proteinExistence type="predicted"/>
<keyword evidence="1" id="KW-0732">Signal</keyword>
<sequence>MHPHGSTKQHAKTHKISYRKHVPLTGSAKFENGVKVNVTTVRAVTAKPVGPGEVGGPALALTVRIKNGSTSSLDLSTVTINLDGSKGSPGILATGSPYAPLDGSLAAGDSAKGTYVFTIAKADRKPITIQVQYGNGQTVLQFSGNV</sequence>